<dbReference type="AlphaFoldDB" id="L7KJ29"/>
<comment type="similarity">
    <text evidence="1">Belongs to the FPG family.</text>
</comment>
<keyword evidence="6" id="KW-0378">Hydrolase</keyword>
<name>L7KJ29_9ACTN</name>
<gene>
    <name evidence="16" type="ORF">GOACH_06_01060</name>
</gene>
<dbReference type="EMBL" id="BANR01000006">
    <property type="protein sequence ID" value="GAC48609.1"/>
    <property type="molecule type" value="Genomic_DNA"/>
</dbReference>
<proteinExistence type="inferred from homology"/>
<dbReference type="SUPFAM" id="SSF46946">
    <property type="entry name" value="S13-like H2TH domain"/>
    <property type="match status" value="1"/>
</dbReference>
<dbReference type="InterPro" id="IPR010979">
    <property type="entry name" value="Ribosomal_uS13-like_H2TH"/>
</dbReference>
<evidence type="ECO:0000256" key="9">
    <source>
        <dbReference type="ARBA" id="ARBA00023204"/>
    </source>
</evidence>
<dbReference type="SMART" id="SM01232">
    <property type="entry name" value="H2TH"/>
    <property type="match status" value="1"/>
</dbReference>
<evidence type="ECO:0000256" key="4">
    <source>
        <dbReference type="ARBA" id="ARBA00022763"/>
    </source>
</evidence>
<evidence type="ECO:0000256" key="2">
    <source>
        <dbReference type="ARBA" id="ARBA00012720"/>
    </source>
</evidence>
<dbReference type="InterPro" id="IPR000214">
    <property type="entry name" value="Znf_DNA_glyclase/AP_lyase"/>
</dbReference>
<evidence type="ECO:0000256" key="5">
    <source>
        <dbReference type="ARBA" id="ARBA00022771"/>
    </source>
</evidence>
<feature type="domain" description="FPG-type" evidence="14">
    <location>
        <begin position="231"/>
        <end position="273"/>
    </location>
</feature>
<evidence type="ECO:0000256" key="8">
    <source>
        <dbReference type="ARBA" id="ARBA00023125"/>
    </source>
</evidence>
<evidence type="ECO:0000256" key="3">
    <source>
        <dbReference type="ARBA" id="ARBA00022723"/>
    </source>
</evidence>
<dbReference type="Gene3D" id="1.10.8.50">
    <property type="match status" value="1"/>
</dbReference>
<reference evidence="16 17" key="1">
    <citation type="submission" date="2012-12" db="EMBL/GenBank/DDBJ databases">
        <title>Whole genome shotgun sequence of Gordonia aichiensis NBRC 108223.</title>
        <authorList>
            <person name="Isaki-Nakamura S."/>
            <person name="Hosoyama A."/>
            <person name="Tsuchikane K."/>
            <person name="Ando Y."/>
            <person name="Baba S."/>
            <person name="Ohji S."/>
            <person name="Hamada M."/>
            <person name="Tamura T."/>
            <person name="Yamazoe A."/>
            <person name="Yamazaki S."/>
            <person name="Fujita N."/>
        </authorList>
    </citation>
    <scope>NUCLEOTIDE SEQUENCE [LARGE SCALE GENOMIC DNA]</scope>
    <source>
        <strain evidence="16 17">NBRC 108223</strain>
    </source>
</reference>
<dbReference type="CDD" id="cd08971">
    <property type="entry name" value="AcNei2_N"/>
    <property type="match status" value="1"/>
</dbReference>
<evidence type="ECO:0000313" key="16">
    <source>
        <dbReference type="EMBL" id="GAC48609.1"/>
    </source>
</evidence>
<keyword evidence="8" id="KW-0238">DNA-binding</keyword>
<comment type="caution">
    <text evidence="16">The sequence shown here is derived from an EMBL/GenBank/DDBJ whole genome shotgun (WGS) entry which is preliminary data.</text>
</comment>
<keyword evidence="10" id="KW-0456">Lyase</keyword>
<evidence type="ECO:0000256" key="11">
    <source>
        <dbReference type="ARBA" id="ARBA00023268"/>
    </source>
</evidence>
<keyword evidence="3" id="KW-0479">Metal-binding</keyword>
<keyword evidence="7" id="KW-0862">Zinc</keyword>
<organism evidence="16 17">
    <name type="scientific">Gordonia aichiensis NBRC 108223</name>
    <dbReference type="NCBI Taxonomy" id="1220583"/>
    <lineage>
        <taxon>Bacteria</taxon>
        <taxon>Bacillati</taxon>
        <taxon>Actinomycetota</taxon>
        <taxon>Actinomycetes</taxon>
        <taxon>Mycobacteriales</taxon>
        <taxon>Gordoniaceae</taxon>
        <taxon>Gordonia</taxon>
    </lineage>
</organism>
<keyword evidence="9" id="KW-0234">DNA repair</keyword>
<dbReference type="GO" id="GO:0008270">
    <property type="term" value="F:zinc ion binding"/>
    <property type="evidence" value="ECO:0007669"/>
    <property type="project" value="UniProtKB-KW"/>
</dbReference>
<evidence type="ECO:0000256" key="12">
    <source>
        <dbReference type="ARBA" id="ARBA00023295"/>
    </source>
</evidence>
<evidence type="ECO:0000256" key="7">
    <source>
        <dbReference type="ARBA" id="ARBA00022833"/>
    </source>
</evidence>
<dbReference type="SUPFAM" id="SSF57716">
    <property type="entry name" value="Glucocorticoid receptor-like (DNA-binding domain)"/>
    <property type="match status" value="1"/>
</dbReference>
<protein>
    <recommendedName>
        <fullName evidence="2">DNA-(apurinic or apyrimidinic site) lyase</fullName>
        <ecNumber evidence="2">4.2.99.18</ecNumber>
    </recommendedName>
</protein>
<dbReference type="Pfam" id="PF01149">
    <property type="entry name" value="Fapy_DNA_glyco"/>
    <property type="match status" value="1"/>
</dbReference>
<dbReference type="GO" id="GO:0000703">
    <property type="term" value="F:oxidized pyrimidine nucleobase lesion DNA N-glycosylase activity"/>
    <property type="evidence" value="ECO:0007669"/>
    <property type="project" value="TreeGrafter"/>
</dbReference>
<dbReference type="GO" id="GO:0003684">
    <property type="term" value="F:damaged DNA binding"/>
    <property type="evidence" value="ECO:0007669"/>
    <property type="project" value="InterPro"/>
</dbReference>
<dbReference type="Proteomes" id="UP000010988">
    <property type="component" value="Unassembled WGS sequence"/>
</dbReference>
<accession>L7KJ29</accession>
<evidence type="ECO:0000256" key="6">
    <source>
        <dbReference type="ARBA" id="ARBA00022801"/>
    </source>
</evidence>
<dbReference type="GO" id="GO:0140078">
    <property type="term" value="F:class I DNA-(apurinic or apyrimidinic site) endonuclease activity"/>
    <property type="evidence" value="ECO:0007669"/>
    <property type="project" value="UniProtKB-EC"/>
</dbReference>
<keyword evidence="4" id="KW-0227">DNA damage</keyword>
<dbReference type="PROSITE" id="PS51066">
    <property type="entry name" value="ZF_FPG_2"/>
    <property type="match status" value="1"/>
</dbReference>
<dbReference type="SUPFAM" id="SSF81624">
    <property type="entry name" value="N-terminal domain of MutM-like DNA repair proteins"/>
    <property type="match status" value="1"/>
</dbReference>
<dbReference type="PANTHER" id="PTHR42697">
    <property type="entry name" value="ENDONUCLEASE 8"/>
    <property type="match status" value="1"/>
</dbReference>
<evidence type="ECO:0000313" key="17">
    <source>
        <dbReference type="Proteomes" id="UP000010988"/>
    </source>
</evidence>
<keyword evidence="5 13" id="KW-0863">Zinc-finger</keyword>
<dbReference type="Gene3D" id="3.20.190.10">
    <property type="entry name" value="MutM-like, N-terminal"/>
    <property type="match status" value="1"/>
</dbReference>
<dbReference type="InterPro" id="IPR012319">
    <property type="entry name" value="FPG_cat"/>
</dbReference>
<evidence type="ECO:0000256" key="10">
    <source>
        <dbReference type="ARBA" id="ARBA00023239"/>
    </source>
</evidence>
<dbReference type="InterPro" id="IPR015886">
    <property type="entry name" value="H2TH_FPG"/>
</dbReference>
<dbReference type="SMART" id="SM00898">
    <property type="entry name" value="Fapy_DNA_glyco"/>
    <property type="match status" value="1"/>
</dbReference>
<keyword evidence="11" id="KW-0511">Multifunctional enzyme</keyword>
<evidence type="ECO:0000259" key="15">
    <source>
        <dbReference type="PROSITE" id="PS51068"/>
    </source>
</evidence>
<feature type="domain" description="Formamidopyrimidine-DNA glycosylase catalytic" evidence="15">
    <location>
        <begin position="5"/>
        <end position="89"/>
    </location>
</feature>
<dbReference type="InterPro" id="IPR035937">
    <property type="entry name" value="FPG_N"/>
</dbReference>
<dbReference type="PANTHER" id="PTHR42697:SF1">
    <property type="entry name" value="ENDONUCLEASE 8"/>
    <property type="match status" value="1"/>
</dbReference>
<dbReference type="eggNOG" id="COG0266">
    <property type="taxonomic scope" value="Bacteria"/>
</dbReference>
<sequence length="273" mass="30194">MDTMPEGDTVYQAADRLRRALEGNTLERTDFRIPSLATTDLTGGVVTGVRSRGKHLLIDVAPVAGSATSAPEGVSIHSHLKMEGVWHVHRIGTRWRRPAHQARIILRANGYEAVGFDLGVLELLPRAKADLDYLGPDLLADDFDAALAVANIEAQPSAKIGEALLDQRLMAGVGNVYRCEACFLRGIRPDRPVADVDVPPLVELCRKMLWANRLRTARTTTGRTAHNARTWVYGRIGAPCRRCGTLIAREFWSDRRESTGDDRVVYYCPHCQS</sequence>
<keyword evidence="17" id="KW-1185">Reference proteome</keyword>
<evidence type="ECO:0000256" key="13">
    <source>
        <dbReference type="PROSITE-ProRule" id="PRU00391"/>
    </source>
</evidence>
<dbReference type="InterPro" id="IPR044090">
    <property type="entry name" value="Nei2_N"/>
</dbReference>
<dbReference type="Pfam" id="PF06831">
    <property type="entry name" value="H2TH"/>
    <property type="match status" value="1"/>
</dbReference>
<dbReference type="GO" id="GO:0006284">
    <property type="term" value="P:base-excision repair"/>
    <property type="evidence" value="ECO:0007669"/>
    <property type="project" value="InterPro"/>
</dbReference>
<keyword evidence="12" id="KW-0326">Glycosidase</keyword>
<evidence type="ECO:0000259" key="14">
    <source>
        <dbReference type="PROSITE" id="PS51066"/>
    </source>
</evidence>
<dbReference type="EC" id="4.2.99.18" evidence="2"/>
<dbReference type="PROSITE" id="PS51068">
    <property type="entry name" value="FPG_CAT"/>
    <property type="match status" value="1"/>
</dbReference>
<dbReference type="STRING" id="1220583.GOACH_06_01060"/>
<evidence type="ECO:0000256" key="1">
    <source>
        <dbReference type="ARBA" id="ARBA00009409"/>
    </source>
</evidence>